<dbReference type="EMBL" id="WSZM01000286">
    <property type="protein sequence ID" value="KAF4036006.1"/>
    <property type="molecule type" value="Genomic_DNA"/>
</dbReference>
<feature type="transmembrane region" description="Helical" evidence="2">
    <location>
        <begin position="98"/>
        <end position="122"/>
    </location>
</feature>
<dbReference type="Proteomes" id="UP000602510">
    <property type="component" value="Unassembled WGS sequence"/>
</dbReference>
<keyword evidence="2" id="KW-1133">Transmembrane helix</keyword>
<evidence type="ECO:0000313" key="3">
    <source>
        <dbReference type="EMBL" id="KAF4036006.1"/>
    </source>
</evidence>
<evidence type="ECO:0000313" key="4">
    <source>
        <dbReference type="EMBL" id="KAF4138078.1"/>
    </source>
</evidence>
<comment type="similarity">
    <text evidence="1">Belongs to the multi antimicrobial extrusion (MATE) (TC 2.A.66.1) family.</text>
</comment>
<name>A0A833WSZ1_PHYIN</name>
<reference evidence="3" key="1">
    <citation type="submission" date="2020-04" db="EMBL/GenBank/DDBJ databases">
        <title>Hybrid Assembly of Korean Phytophthora infestans isolates.</title>
        <authorList>
            <person name="Prokchorchik M."/>
            <person name="Lee Y."/>
            <person name="Seo J."/>
            <person name="Cho J.-H."/>
            <person name="Park Y.-E."/>
            <person name="Jang D.-C."/>
            <person name="Im J.-S."/>
            <person name="Choi J.-G."/>
            <person name="Park H.-J."/>
            <person name="Lee G.-B."/>
            <person name="Lee Y.-G."/>
            <person name="Hong S.-Y."/>
            <person name="Cho K."/>
            <person name="Sohn K.H."/>
        </authorList>
    </citation>
    <scope>NUCLEOTIDE SEQUENCE</scope>
    <source>
        <strain evidence="3">KR_1_A1</strain>
        <strain evidence="4">KR_2_A2</strain>
    </source>
</reference>
<evidence type="ECO:0000256" key="2">
    <source>
        <dbReference type="SAM" id="Phobius"/>
    </source>
</evidence>
<dbReference type="AlphaFoldDB" id="A0A833WSZ1"/>
<feature type="transmembrane region" description="Helical" evidence="2">
    <location>
        <begin position="134"/>
        <end position="154"/>
    </location>
</feature>
<dbReference type="GO" id="GO:0042910">
    <property type="term" value="F:xenobiotic transmembrane transporter activity"/>
    <property type="evidence" value="ECO:0007669"/>
    <property type="project" value="InterPro"/>
</dbReference>
<organism evidence="3 5">
    <name type="scientific">Phytophthora infestans</name>
    <name type="common">Potato late blight agent</name>
    <name type="synonym">Botrytis infestans</name>
    <dbReference type="NCBI Taxonomy" id="4787"/>
    <lineage>
        <taxon>Eukaryota</taxon>
        <taxon>Sar</taxon>
        <taxon>Stramenopiles</taxon>
        <taxon>Oomycota</taxon>
        <taxon>Peronosporomycetes</taxon>
        <taxon>Peronosporales</taxon>
        <taxon>Peronosporaceae</taxon>
        <taxon>Phytophthora</taxon>
    </lineage>
</organism>
<evidence type="ECO:0000256" key="1">
    <source>
        <dbReference type="ARBA" id="ARBA00010199"/>
    </source>
</evidence>
<keyword evidence="2" id="KW-0472">Membrane</keyword>
<dbReference type="Pfam" id="PF01554">
    <property type="entry name" value="MatE"/>
    <property type="match status" value="2"/>
</dbReference>
<keyword evidence="2" id="KW-0812">Transmembrane</keyword>
<keyword evidence="5" id="KW-1185">Reference proteome</keyword>
<gene>
    <name evidence="3" type="ORF">GN244_ATG12005</name>
    <name evidence="4" type="ORF">GN958_ATG12687</name>
</gene>
<protein>
    <submittedName>
        <fullName evidence="3">MatE</fullName>
    </submittedName>
</protein>
<dbReference type="Proteomes" id="UP000704712">
    <property type="component" value="Unassembled WGS sequence"/>
</dbReference>
<dbReference type="InterPro" id="IPR002528">
    <property type="entry name" value="MATE_fam"/>
</dbReference>
<feature type="transmembrane region" description="Helical" evidence="2">
    <location>
        <begin position="416"/>
        <end position="438"/>
    </location>
</feature>
<evidence type="ECO:0000313" key="5">
    <source>
        <dbReference type="Proteomes" id="UP000602510"/>
    </source>
</evidence>
<dbReference type="EMBL" id="JAACNO010001742">
    <property type="protein sequence ID" value="KAF4138078.1"/>
    <property type="molecule type" value="Genomic_DNA"/>
</dbReference>
<comment type="caution">
    <text evidence="3">The sequence shown here is derived from an EMBL/GenBank/DDBJ whole genome shotgun (WGS) entry which is preliminary data.</text>
</comment>
<accession>A0A833WSZ1</accession>
<sequence>MDEKLIPKRSNGPNETLRDSFVAVESPQIDADHEPGPTLIEEVRELLKLILPVASQELSFKNTTGTTVLEFLPGFVSILLAGNMGGPSSQNYVDAATISVMLLYVTAQSLGLGLASALDTLCSQAYGAEPIDKIGIYFQTGVVILSVALIPMLIVNSFAEPILNLLGQHTDVTYLTRLFSSDATWTPVSLLLRARAEGVAKSKYYQAAGPHRSGRKSRQHRGLAYHTTLGFNGVAVARSLGNNHTHTFADTVFYRTNFGNGGAAMTNVNFFVQIGCPGRITVAVEVWSFEILATPAGNLPESVLALSTHAVLTNVNVTLYTAFYGIAVAASIRVGNCLGAEQPKKAKMACYLSLVFAVLLFSRSDYTRLFLDDDESIDLASKIMAMWSPLDIATGLNAVIHVQGVYRGSGKQKPAAIANVIGYYGGGISLGAILAFAADMGVEGLWWGNRFLALLRPGYR</sequence>
<dbReference type="PANTHER" id="PTHR11206">
    <property type="entry name" value="MULTIDRUG RESISTANCE PROTEIN"/>
    <property type="match status" value="1"/>
</dbReference>
<dbReference type="GO" id="GO:0015297">
    <property type="term" value="F:antiporter activity"/>
    <property type="evidence" value="ECO:0007669"/>
    <property type="project" value="InterPro"/>
</dbReference>
<proteinExistence type="inferred from homology"/>
<dbReference type="GO" id="GO:0016020">
    <property type="term" value="C:membrane"/>
    <property type="evidence" value="ECO:0007669"/>
    <property type="project" value="InterPro"/>
</dbReference>